<gene>
    <name evidence="1" type="ORF">CU100_15230</name>
</gene>
<accession>A0A2P7ARC5</accession>
<protein>
    <submittedName>
        <fullName evidence="1">Uncharacterized protein</fullName>
    </submittedName>
</protein>
<name>A0A2P7ARC5_9HYPH</name>
<evidence type="ECO:0000313" key="1">
    <source>
        <dbReference type="EMBL" id="PSH56703.1"/>
    </source>
</evidence>
<reference evidence="2" key="1">
    <citation type="submission" date="2017-11" db="EMBL/GenBank/DDBJ databases">
        <authorList>
            <person name="Kuznetsova I."/>
            <person name="Sazanova A."/>
            <person name="Chirak E."/>
            <person name="Safronova V."/>
            <person name="Willems A."/>
        </authorList>
    </citation>
    <scope>NUCLEOTIDE SEQUENCE [LARGE SCALE GENOMIC DNA]</scope>
    <source>
        <strain evidence="2">PEPV15</strain>
    </source>
</reference>
<dbReference type="Proteomes" id="UP000241158">
    <property type="component" value="Unassembled WGS sequence"/>
</dbReference>
<proteinExistence type="predicted"/>
<dbReference type="EMBL" id="PGGN01000003">
    <property type="protein sequence ID" value="PSH56703.1"/>
    <property type="molecule type" value="Genomic_DNA"/>
</dbReference>
<sequence length="97" mass="11581">MPNREEKIASYKTLLDLHHRNIEASQRRLFELRTVLRASDGDEIAFNKLIIEDEMWEVHKLAVLIKRLEQSQRNDAALFRRMVRLGGSFWLNRKFSN</sequence>
<organism evidence="1 2">
    <name type="scientific">Phyllobacterium endophyticum</name>
    <dbReference type="NCBI Taxonomy" id="1149773"/>
    <lineage>
        <taxon>Bacteria</taxon>
        <taxon>Pseudomonadati</taxon>
        <taxon>Pseudomonadota</taxon>
        <taxon>Alphaproteobacteria</taxon>
        <taxon>Hyphomicrobiales</taxon>
        <taxon>Phyllobacteriaceae</taxon>
        <taxon>Phyllobacterium</taxon>
    </lineage>
</organism>
<evidence type="ECO:0000313" key="2">
    <source>
        <dbReference type="Proteomes" id="UP000241158"/>
    </source>
</evidence>
<dbReference type="AlphaFoldDB" id="A0A2P7ARC5"/>
<comment type="caution">
    <text evidence="1">The sequence shown here is derived from an EMBL/GenBank/DDBJ whole genome shotgun (WGS) entry which is preliminary data.</text>
</comment>
<keyword evidence="2" id="KW-1185">Reference proteome</keyword>